<dbReference type="EMBL" id="JAPHEH010000001">
    <property type="protein sequence ID" value="MDG4475285.1"/>
    <property type="molecule type" value="Genomic_DNA"/>
</dbReference>
<dbReference type="InterPro" id="IPR001173">
    <property type="entry name" value="Glyco_trans_2-like"/>
</dbReference>
<keyword evidence="9" id="KW-1185">Reference proteome</keyword>
<dbReference type="CDD" id="cd02522">
    <property type="entry name" value="GT_2_like_a"/>
    <property type="match status" value="1"/>
</dbReference>
<keyword evidence="4" id="KW-0808">Transferase</keyword>
<comment type="caution">
    <text evidence="8">The sequence shown here is derived from an EMBL/GenBank/DDBJ whole genome shotgun (WGS) entry which is preliminary data.</text>
</comment>
<dbReference type="InterPro" id="IPR026461">
    <property type="entry name" value="Trfase_2_rSAM/seldom_assoc"/>
</dbReference>
<dbReference type="PANTHER" id="PTHR43646:SF2">
    <property type="entry name" value="GLYCOSYLTRANSFERASE 2-LIKE DOMAIN-CONTAINING PROTEIN"/>
    <property type="match status" value="1"/>
</dbReference>
<feature type="compositionally biased region" description="Basic and acidic residues" evidence="6">
    <location>
        <begin position="378"/>
        <end position="391"/>
    </location>
</feature>
<gene>
    <name evidence="8" type="ORF">OLX77_03810</name>
</gene>
<dbReference type="GO" id="GO:0005886">
    <property type="term" value="C:plasma membrane"/>
    <property type="evidence" value="ECO:0007669"/>
    <property type="project" value="UniProtKB-SubCell"/>
</dbReference>
<dbReference type="NCBIfam" id="TIGR04283">
    <property type="entry name" value="glyco_like_mftF"/>
    <property type="match status" value="1"/>
</dbReference>
<reference evidence="8" key="1">
    <citation type="journal article" date="2022" name="bioRxiv">
        <title>Thiovibrio frasassiensisgen. nov., sp. nov., an autotrophic, elemental sulfur disproportionating bacterium isolated from sulfidic karst sediment, and proposal of Thiovibrionaceae fam. nov.</title>
        <authorList>
            <person name="Aronson H."/>
            <person name="Thomas C."/>
            <person name="Bhattacharyya M."/>
            <person name="Eckstein S."/>
            <person name="Jensen S."/>
            <person name="Barco R."/>
            <person name="Macalady J."/>
            <person name="Amend J."/>
        </authorList>
    </citation>
    <scope>NUCLEOTIDE SEQUENCE</scope>
    <source>
        <strain evidence="8">RS19-109</strain>
    </source>
</reference>
<feature type="region of interest" description="Disordered" evidence="6">
    <location>
        <begin position="330"/>
        <end position="403"/>
    </location>
</feature>
<dbReference type="GO" id="GO:0016757">
    <property type="term" value="F:glycosyltransferase activity"/>
    <property type="evidence" value="ECO:0007669"/>
    <property type="project" value="UniProtKB-KW"/>
</dbReference>
<sequence>MSTARKTCDISIIIPTLNEALCLGQTVAGLVGLPGVEVIVADGGSQDRTVAEATAAGARVISAPLGRGSQQNAGARAANGRMLLFLHADTRLPKGFVAQIRAALDHPGIVAGAFRFAIDATGWRFRLLEQCTNWRAAWFGLPYGDQALFLPASRFLAMGGFRELPLLEDVELVLRLRKIGKIALLSAPASTSARRWKRLGLVRTTVVNQLILFGFYCGIKPERLARWYHRGGKINGRLSGKEMTLQILVRDKGKQKGGTFGKIGRSQGTGDQRVGIRQQPGDHHEKNGGQHPRLDQTENPAHKAIKPTEQGNAHHLFEHKTQGENAHKYREKQQGVGHEETELGRGNQRGKTRADLLVIAPGKKVAENERGQGGQLPDKADPYAADKKEEKDGDDAEIDCGHD</sequence>
<evidence type="ECO:0000256" key="6">
    <source>
        <dbReference type="SAM" id="MobiDB-lite"/>
    </source>
</evidence>
<protein>
    <submittedName>
        <fullName evidence="8">TIGR04283 family arsenosugar biosynthesis glycosyltransferase</fullName>
    </submittedName>
</protein>
<organism evidence="8 9">
    <name type="scientific">Thiovibrio frasassiensis</name>
    <dbReference type="NCBI Taxonomy" id="2984131"/>
    <lineage>
        <taxon>Bacteria</taxon>
        <taxon>Pseudomonadati</taxon>
        <taxon>Thermodesulfobacteriota</taxon>
        <taxon>Desulfobulbia</taxon>
        <taxon>Desulfobulbales</taxon>
        <taxon>Thiovibrionaceae</taxon>
        <taxon>Thiovibrio</taxon>
    </lineage>
</organism>
<dbReference type="AlphaFoldDB" id="A0A9X4MG73"/>
<feature type="region of interest" description="Disordered" evidence="6">
    <location>
        <begin position="255"/>
        <end position="297"/>
    </location>
</feature>
<comment type="subcellular location">
    <subcellularLocation>
        <location evidence="1">Cell membrane</location>
    </subcellularLocation>
</comment>
<name>A0A9X4MG73_9BACT</name>
<evidence type="ECO:0000256" key="4">
    <source>
        <dbReference type="ARBA" id="ARBA00022679"/>
    </source>
</evidence>
<evidence type="ECO:0000256" key="3">
    <source>
        <dbReference type="ARBA" id="ARBA00022676"/>
    </source>
</evidence>
<keyword evidence="3" id="KW-0328">Glycosyltransferase</keyword>
<dbReference type="InterPro" id="IPR029044">
    <property type="entry name" value="Nucleotide-diphossugar_trans"/>
</dbReference>
<evidence type="ECO:0000256" key="5">
    <source>
        <dbReference type="ARBA" id="ARBA00023136"/>
    </source>
</evidence>
<evidence type="ECO:0000259" key="7">
    <source>
        <dbReference type="Pfam" id="PF00535"/>
    </source>
</evidence>
<dbReference type="Proteomes" id="UP001154240">
    <property type="component" value="Unassembled WGS sequence"/>
</dbReference>
<proteinExistence type="predicted"/>
<feature type="compositionally biased region" description="Basic and acidic residues" evidence="6">
    <location>
        <begin position="280"/>
        <end position="296"/>
    </location>
</feature>
<reference evidence="8" key="2">
    <citation type="submission" date="2022-10" db="EMBL/GenBank/DDBJ databases">
        <authorList>
            <person name="Aronson H.S."/>
        </authorList>
    </citation>
    <scope>NUCLEOTIDE SEQUENCE</scope>
    <source>
        <strain evidence="8">RS19-109</strain>
    </source>
</reference>
<keyword evidence="5" id="KW-0472">Membrane</keyword>
<dbReference type="Gene3D" id="3.90.550.10">
    <property type="entry name" value="Spore Coat Polysaccharide Biosynthesis Protein SpsA, Chain A"/>
    <property type="match status" value="1"/>
</dbReference>
<evidence type="ECO:0000313" key="9">
    <source>
        <dbReference type="Proteomes" id="UP001154240"/>
    </source>
</evidence>
<feature type="compositionally biased region" description="Basic and acidic residues" evidence="6">
    <location>
        <begin position="330"/>
        <end position="343"/>
    </location>
</feature>
<dbReference type="SUPFAM" id="SSF53448">
    <property type="entry name" value="Nucleotide-diphospho-sugar transferases"/>
    <property type="match status" value="1"/>
</dbReference>
<evidence type="ECO:0000313" key="8">
    <source>
        <dbReference type="EMBL" id="MDG4475285.1"/>
    </source>
</evidence>
<dbReference type="PANTHER" id="PTHR43646">
    <property type="entry name" value="GLYCOSYLTRANSFERASE"/>
    <property type="match status" value="1"/>
</dbReference>
<evidence type="ECO:0000256" key="2">
    <source>
        <dbReference type="ARBA" id="ARBA00022475"/>
    </source>
</evidence>
<evidence type="ECO:0000256" key="1">
    <source>
        <dbReference type="ARBA" id="ARBA00004236"/>
    </source>
</evidence>
<dbReference type="Pfam" id="PF00535">
    <property type="entry name" value="Glycos_transf_2"/>
    <property type="match status" value="1"/>
</dbReference>
<accession>A0A9X4MG73</accession>
<feature type="domain" description="Glycosyltransferase 2-like" evidence="7">
    <location>
        <begin position="11"/>
        <end position="129"/>
    </location>
</feature>
<feature type="compositionally biased region" description="Acidic residues" evidence="6">
    <location>
        <begin position="392"/>
        <end position="403"/>
    </location>
</feature>
<keyword evidence="2" id="KW-1003">Cell membrane</keyword>